<protein>
    <submittedName>
        <fullName evidence="4">Type-F conjugative transfer system secretin TraK</fullName>
    </submittedName>
</protein>
<evidence type="ECO:0000313" key="5">
    <source>
        <dbReference type="Proteomes" id="UP000240987"/>
    </source>
</evidence>
<feature type="chain" id="PRO_5015709692" evidence="1">
    <location>
        <begin position="22"/>
        <end position="244"/>
    </location>
</feature>
<dbReference type="InterPro" id="IPR055397">
    <property type="entry name" value="TraK_C"/>
</dbReference>
<dbReference type="InterPro" id="IPR014126">
    <property type="entry name" value="TraK_Ftype"/>
</dbReference>
<dbReference type="AlphaFoldDB" id="A0A2T3J5V4"/>
<evidence type="ECO:0000259" key="3">
    <source>
        <dbReference type="Pfam" id="PF23536"/>
    </source>
</evidence>
<evidence type="ECO:0000313" key="4">
    <source>
        <dbReference type="EMBL" id="PSU41886.1"/>
    </source>
</evidence>
<dbReference type="Pfam" id="PF06586">
    <property type="entry name" value="TraK_N"/>
    <property type="match status" value="1"/>
</dbReference>
<sequence>MNRWLWFAIIMAGCVSATAHAKNTPGTTYTFNDNDTVPVVLSSVDINRLVVKNDKITGIDCPAGFCVVSGTKTDTSGSARLKLNISVAFVAYVSTQKGRQFGMFITPQAIPGITSEFIGVQNTQHTPSVFEKKAPYTTQLAEFTAQMIRWTKTGEMMGGFSLHPVDPKTVTHTLKARLAVIPDTIFVGNTFSGIRYKLKNNTTTTQSLTTAQFYSRAARSAALSTNQLAPNDTAWLYIVTGGRW</sequence>
<keyword evidence="1" id="KW-0732">Signal</keyword>
<evidence type="ECO:0000259" key="2">
    <source>
        <dbReference type="Pfam" id="PF06586"/>
    </source>
</evidence>
<evidence type="ECO:0000256" key="1">
    <source>
        <dbReference type="SAM" id="SignalP"/>
    </source>
</evidence>
<keyword evidence="5" id="KW-1185">Reference proteome</keyword>
<reference evidence="4 5" key="1">
    <citation type="submission" date="2018-01" db="EMBL/GenBank/DDBJ databases">
        <title>Whole genome sequencing of Histamine producing bacteria.</title>
        <authorList>
            <person name="Butler K."/>
        </authorList>
    </citation>
    <scope>NUCLEOTIDE SEQUENCE [LARGE SCALE GENOMIC DNA]</scope>
    <source>
        <strain evidence="4 5">JCM 12947</strain>
    </source>
</reference>
<feature type="domain" description="TraK C-terminal" evidence="3">
    <location>
        <begin position="131"/>
        <end position="240"/>
    </location>
</feature>
<feature type="signal peptide" evidence="1">
    <location>
        <begin position="1"/>
        <end position="21"/>
    </location>
</feature>
<dbReference type="InterPro" id="IPR010563">
    <property type="entry name" value="TraK_N"/>
</dbReference>
<dbReference type="EMBL" id="PYMJ01000076">
    <property type="protein sequence ID" value="PSU41886.1"/>
    <property type="molecule type" value="Genomic_DNA"/>
</dbReference>
<dbReference type="NCBIfam" id="TIGR02756">
    <property type="entry name" value="TraK_Ftype"/>
    <property type="match status" value="1"/>
</dbReference>
<gene>
    <name evidence="4" type="primary">traK</name>
    <name evidence="4" type="ORF">C9J12_29360</name>
</gene>
<feature type="domain" description="TraK N-terminal" evidence="2">
    <location>
        <begin position="30"/>
        <end position="123"/>
    </location>
</feature>
<proteinExistence type="predicted"/>
<comment type="caution">
    <text evidence="4">The sequence shown here is derived from an EMBL/GenBank/DDBJ whole genome shotgun (WGS) entry which is preliminary data.</text>
</comment>
<dbReference type="Pfam" id="PF23536">
    <property type="entry name" value="TraK_C"/>
    <property type="match status" value="1"/>
</dbReference>
<dbReference type="Proteomes" id="UP000240987">
    <property type="component" value="Unassembled WGS sequence"/>
</dbReference>
<dbReference type="RefSeq" id="WP_107246902.1">
    <property type="nucleotide sequence ID" value="NZ_PYMJ01000076.1"/>
</dbReference>
<name>A0A2T3J5V4_9GAMM</name>
<organism evidence="4 5">
    <name type="scientific">Photobacterium frigidiphilum</name>
    <dbReference type="NCBI Taxonomy" id="264736"/>
    <lineage>
        <taxon>Bacteria</taxon>
        <taxon>Pseudomonadati</taxon>
        <taxon>Pseudomonadota</taxon>
        <taxon>Gammaproteobacteria</taxon>
        <taxon>Vibrionales</taxon>
        <taxon>Vibrionaceae</taxon>
        <taxon>Photobacterium</taxon>
    </lineage>
</organism>
<accession>A0A2T3J5V4</accession>
<dbReference type="OrthoDB" id="5873966at2"/>